<evidence type="ECO:0000313" key="1">
    <source>
        <dbReference type="EMBL" id="AEQ96751.1"/>
    </source>
</evidence>
<organism evidence="1 2">
    <name type="scientific">Xanthomonas oryzae pv. oryzicola (strain BLS256)</name>
    <dbReference type="NCBI Taxonomy" id="383407"/>
    <lineage>
        <taxon>Bacteria</taxon>
        <taxon>Pseudomonadati</taxon>
        <taxon>Pseudomonadota</taxon>
        <taxon>Gammaproteobacteria</taxon>
        <taxon>Lysobacterales</taxon>
        <taxon>Lysobacteraceae</taxon>
        <taxon>Xanthomonas</taxon>
    </lineage>
</organism>
<dbReference type="EMBL" id="CP003057">
    <property type="protein sequence ID" value="AEQ96751.1"/>
    <property type="molecule type" value="Genomic_DNA"/>
</dbReference>
<dbReference type="HOGENOM" id="CLU_3174808_0_0_6"/>
<dbReference type="RefSeq" id="WP_014503532.1">
    <property type="nucleotide sequence ID" value="NC_017267.2"/>
</dbReference>
<dbReference type="AlphaFoldDB" id="G7THG7"/>
<sequence>MMTITATDEFIAWLRKLRDTQTKDIKKAQALAAGLWAGEHSISESPT</sequence>
<proteinExistence type="predicted"/>
<reference evidence="1 2" key="1">
    <citation type="journal article" date="2011" name="J. Bacteriol.">
        <title>Two new complete genome sequences offer insight into host and tissue specificity of plant pathogenic Xanthomonas spp.</title>
        <authorList>
            <person name="Bogdanove A.J."/>
            <person name="Koebnik R."/>
            <person name="Lu H."/>
            <person name="Furutani A."/>
            <person name="Angiuoli S.V."/>
            <person name="Patil P.B."/>
            <person name="Van Sluys M.A."/>
            <person name="Ryan R.P."/>
            <person name="Meyer D.F."/>
            <person name="Han S.W."/>
            <person name="Aparna G."/>
            <person name="Rajaram M."/>
            <person name="Delcher A.L."/>
            <person name="Phillippy A.M."/>
            <person name="Puiu D."/>
            <person name="Schatz M.C."/>
            <person name="Shumway M."/>
            <person name="Sommer D.D."/>
            <person name="Trapnell C."/>
            <person name="Benahmed F."/>
            <person name="Dimitrov G."/>
            <person name="Madupu R."/>
            <person name="Radune D."/>
            <person name="Sullivan S."/>
            <person name="Jha G."/>
            <person name="Ishihara H."/>
            <person name="Lee S.W."/>
            <person name="Pandey A."/>
            <person name="Sharma V."/>
            <person name="Sriariyanun M."/>
            <person name="Szurek B."/>
            <person name="Vera-Cruz C.M."/>
            <person name="Dorman K.S."/>
            <person name="Ronald P.C."/>
            <person name="Verdier V."/>
            <person name="Dow J.M."/>
            <person name="Sonti R.V."/>
            <person name="Tsuge S."/>
            <person name="Brendel V.P."/>
            <person name="Rabinowicz P.D."/>
            <person name="Leach J.E."/>
            <person name="White F.F."/>
            <person name="Salzberg S.L."/>
        </authorList>
    </citation>
    <scope>NUCLEOTIDE SEQUENCE [LARGE SCALE GENOMIC DNA]</scope>
    <source>
        <strain evidence="1 2">BLS256</strain>
    </source>
</reference>
<accession>G7THG7</accession>
<protein>
    <submittedName>
        <fullName evidence="1">Uncharacterized protein</fullName>
    </submittedName>
</protein>
<dbReference type="KEGG" id="xor:XOC_2641"/>
<dbReference type="GeneID" id="77339643"/>
<evidence type="ECO:0000313" key="2">
    <source>
        <dbReference type="Proteomes" id="UP000008851"/>
    </source>
</evidence>
<gene>
    <name evidence="1" type="ORF">XOC_2641</name>
</gene>
<name>G7THG7_XANOB</name>
<dbReference type="Proteomes" id="UP000008851">
    <property type="component" value="Chromosome"/>
</dbReference>